<dbReference type="Gene3D" id="1.20.5.420">
    <property type="entry name" value="Immunoglobulin FC, subunit C"/>
    <property type="match status" value="1"/>
</dbReference>
<keyword evidence="5" id="KW-0119">Carbohydrate metabolism</keyword>
<feature type="domain" description="Glycosyl hydrolase family 81 N-terminal" evidence="9">
    <location>
        <begin position="94"/>
        <end position="421"/>
    </location>
</feature>
<evidence type="ECO:0000259" key="10">
    <source>
        <dbReference type="Pfam" id="PF17652"/>
    </source>
</evidence>
<sequence length="789" mass="86493">MTRDWEVPQDVLSIEDPAPVILSSPSDGNEFPLGGISSNSVTVPMPRTSSASIASKASGFVASANAAPTADVNIMDQPISTDPPLSMFERKGDHPVPRYSVVNMDGRPVGTNKFWGSLVLGNGNLGVFTQPYSVWVNKDTSLWGLAISQTDLNQLAYGPDPGANPVQYYYNPININSMALSAAEFNAATSSVTTEALKENSALVHLWANRGQFPNSKRMSSPLVHGMGFVSGRYLDLTPKIVTGVFFRDFSYAGKITGNGADRQKWNVTLNDGKQWRIYATANSGTRELQLQLVNNSTLQATGSFSGVIQIAKLANTAQEYALDLAAGTVVTDITVSASVSGAVGTYVFTFAKTGGSVANAPLMYALPHQIDSFDATTRSKLLGSLQLKSLTQGLMTGLISNSWTMVETDMPVSVGWLPGSNRNWSAKQSNAIRSAVNSDIGFDVINASNLPSQYFSGKAIAKYAQIVLVARDILGDENLVRQGLDKLRAAIGRFATNQQMYPLVYDTKWCGLVSSSWWRTGNDGEDFGNAFYNDHHFHYGYFIYAAAVLVHIEQATYGNSPWLAANKDWVNNLVRDVANPTTKDPYFPTSRNFDIFMGHSWATGLYARGDGKDEESTSEDYNFSYAMKLWGNVIGDRNMEARANLQLAILKRALNAYFLMSSDNKNQPSNFIANKVTGILFENKVDHTTYFGNQPEFIQGIHMLPLTPISPYVRSKQFCYEEWQRYFEGRTDNMNSGWKGVLWANAAIFAPYTAFDFFASPKFMASWLDDGASRSWYLAFAAGLGGGK</sequence>
<evidence type="ECO:0000256" key="8">
    <source>
        <dbReference type="ARBA" id="ARBA00023326"/>
    </source>
</evidence>
<dbReference type="InterPro" id="IPR040720">
    <property type="entry name" value="GH81_C"/>
</dbReference>
<evidence type="ECO:0000256" key="1">
    <source>
        <dbReference type="ARBA" id="ARBA00000382"/>
    </source>
</evidence>
<evidence type="ECO:0000256" key="7">
    <source>
        <dbReference type="ARBA" id="ARBA00023316"/>
    </source>
</evidence>
<keyword evidence="4" id="KW-0378">Hydrolase</keyword>
<dbReference type="GO" id="GO:0009986">
    <property type="term" value="C:cell surface"/>
    <property type="evidence" value="ECO:0007669"/>
    <property type="project" value="TreeGrafter"/>
</dbReference>
<dbReference type="InterPro" id="IPR040451">
    <property type="entry name" value="GH81_N"/>
</dbReference>
<dbReference type="PANTHER" id="PTHR31983">
    <property type="entry name" value="ENDO-1,3(4)-BETA-GLUCANASE 1"/>
    <property type="match status" value="1"/>
</dbReference>
<dbReference type="PANTHER" id="PTHR31983:SF0">
    <property type="entry name" value="GLUCAN ENDO-1,3-BETA-D-GLUCOSIDASE 2"/>
    <property type="match status" value="1"/>
</dbReference>
<evidence type="ECO:0000256" key="5">
    <source>
        <dbReference type="ARBA" id="ARBA00023277"/>
    </source>
</evidence>
<comment type="similarity">
    <text evidence="2">Belongs to the glycosyl hydrolase 81 family.</text>
</comment>
<name>A0AAV9UPZ7_9PEZI</name>
<dbReference type="GO" id="GO:0052861">
    <property type="term" value="F:endo-1,3(4)-beta-glucanase activity"/>
    <property type="evidence" value="ECO:0007669"/>
    <property type="project" value="InterPro"/>
</dbReference>
<evidence type="ECO:0000256" key="3">
    <source>
        <dbReference type="ARBA" id="ARBA00012780"/>
    </source>
</evidence>
<keyword evidence="8" id="KW-0624">Polysaccharide degradation</keyword>
<evidence type="ECO:0000256" key="4">
    <source>
        <dbReference type="ARBA" id="ARBA00022801"/>
    </source>
</evidence>
<dbReference type="EMBL" id="JAVHNQ010000005">
    <property type="protein sequence ID" value="KAK6346736.1"/>
    <property type="molecule type" value="Genomic_DNA"/>
</dbReference>
<comment type="caution">
    <text evidence="11">The sequence shown here is derived from an EMBL/GenBank/DDBJ whole genome shotgun (WGS) entry which is preliminary data.</text>
</comment>
<proteinExistence type="inferred from homology"/>
<evidence type="ECO:0000256" key="2">
    <source>
        <dbReference type="ARBA" id="ARBA00010730"/>
    </source>
</evidence>
<dbReference type="InterPro" id="IPR005200">
    <property type="entry name" value="Endo-beta-glucanase"/>
</dbReference>
<dbReference type="Proteomes" id="UP001375240">
    <property type="component" value="Unassembled WGS sequence"/>
</dbReference>
<dbReference type="EC" id="3.2.1.39" evidence="3"/>
<dbReference type="Gene3D" id="2.70.98.30">
    <property type="entry name" value="Golgi alpha-mannosidase II, domain 4"/>
    <property type="match status" value="1"/>
</dbReference>
<evidence type="ECO:0000256" key="6">
    <source>
        <dbReference type="ARBA" id="ARBA00023295"/>
    </source>
</evidence>
<comment type="catalytic activity">
    <reaction evidence="1">
        <text>Hydrolysis of (1-&gt;3)-beta-D-glucosidic linkages in (1-&gt;3)-beta-D-glucans.</text>
        <dbReference type="EC" id="3.2.1.39"/>
    </reaction>
</comment>
<keyword evidence="12" id="KW-1185">Reference proteome</keyword>
<dbReference type="Pfam" id="PF17652">
    <property type="entry name" value="Glyco_hydro81C"/>
    <property type="match status" value="1"/>
</dbReference>
<dbReference type="Pfam" id="PF03639">
    <property type="entry name" value="Glyco_hydro_81"/>
    <property type="match status" value="1"/>
</dbReference>
<dbReference type="GO" id="GO:0000272">
    <property type="term" value="P:polysaccharide catabolic process"/>
    <property type="evidence" value="ECO:0007669"/>
    <property type="project" value="UniProtKB-KW"/>
</dbReference>
<accession>A0AAV9UPZ7</accession>
<dbReference type="AlphaFoldDB" id="A0AAV9UPZ7"/>
<dbReference type="PROSITE" id="PS52008">
    <property type="entry name" value="GH81"/>
    <property type="match status" value="1"/>
</dbReference>
<dbReference type="GO" id="GO:0042973">
    <property type="term" value="F:glucan endo-1,3-beta-D-glucosidase activity"/>
    <property type="evidence" value="ECO:0007669"/>
    <property type="project" value="UniProtKB-EC"/>
</dbReference>
<feature type="domain" description="Glycosyl hydrolase family 81 C-terminal" evidence="10">
    <location>
        <begin position="426"/>
        <end position="779"/>
    </location>
</feature>
<evidence type="ECO:0000313" key="12">
    <source>
        <dbReference type="Proteomes" id="UP001375240"/>
    </source>
</evidence>
<keyword evidence="7" id="KW-0961">Cell wall biogenesis/degradation</keyword>
<gene>
    <name evidence="11" type="ORF">TWF696_006848</name>
</gene>
<organism evidence="11 12">
    <name type="scientific">Orbilia brochopaga</name>
    <dbReference type="NCBI Taxonomy" id="3140254"/>
    <lineage>
        <taxon>Eukaryota</taxon>
        <taxon>Fungi</taxon>
        <taxon>Dikarya</taxon>
        <taxon>Ascomycota</taxon>
        <taxon>Pezizomycotina</taxon>
        <taxon>Orbiliomycetes</taxon>
        <taxon>Orbiliales</taxon>
        <taxon>Orbiliaceae</taxon>
        <taxon>Orbilia</taxon>
    </lineage>
</organism>
<protein>
    <recommendedName>
        <fullName evidence="3">glucan endo-1,3-beta-D-glucosidase</fullName>
        <ecNumber evidence="3">3.2.1.39</ecNumber>
    </recommendedName>
</protein>
<dbReference type="Gene3D" id="1.10.287.1170">
    <property type="entry name" value="glycoside hydrolase family 81 endo-[beta] glucanase"/>
    <property type="match status" value="1"/>
</dbReference>
<dbReference type="GO" id="GO:0071555">
    <property type="term" value="P:cell wall organization"/>
    <property type="evidence" value="ECO:0007669"/>
    <property type="project" value="UniProtKB-KW"/>
</dbReference>
<keyword evidence="6" id="KW-0326">Glycosidase</keyword>
<evidence type="ECO:0000259" key="9">
    <source>
        <dbReference type="Pfam" id="PF03639"/>
    </source>
</evidence>
<evidence type="ECO:0000313" key="11">
    <source>
        <dbReference type="EMBL" id="KAK6346736.1"/>
    </source>
</evidence>
<reference evidence="11 12" key="1">
    <citation type="submission" date="2019-10" db="EMBL/GenBank/DDBJ databases">
        <authorList>
            <person name="Palmer J.M."/>
        </authorList>
    </citation>
    <scope>NUCLEOTIDE SEQUENCE [LARGE SCALE GENOMIC DNA]</scope>
    <source>
        <strain evidence="11 12">TWF696</strain>
    </source>
</reference>